<dbReference type="InterPro" id="IPR020449">
    <property type="entry name" value="Tscrpt_reg_AraC-type_HTH"/>
</dbReference>
<dbReference type="CDD" id="cd06999">
    <property type="entry name" value="cupin_HpaA-like_N"/>
    <property type="match status" value="1"/>
</dbReference>
<sequence>MRGEPIPRYYLYGDQGEDVELDFLHIEAIRERSGANYWRISPHSHPDHTQVLLVREGGGVIRMEEKALPIEPPAVIVIPAGIVHQINFLAGTDGYVVTASLGCLRRAAAGDARLDVAVARPGVYPLAGTGLNTAAVEDTFTWLHREFIWSAPGRRTVIMAQCMRILVMILRLSISRDDGGIAAPNRDYDLLVRYRALLESHFRDQRSLGFYAEALAVTRARLNAACKSRAGKTASDLLHERIVIEAKRHLVYSENSVAQIAHMIGFDDPAYFNRFFTQRVGIAPGAFRREARRSAE</sequence>
<comment type="caution">
    <text evidence="6">The sequence shown here is derived from an EMBL/GenBank/DDBJ whole genome shotgun (WGS) entry which is preliminary data.</text>
</comment>
<evidence type="ECO:0000256" key="2">
    <source>
        <dbReference type="ARBA" id="ARBA00023125"/>
    </source>
</evidence>
<keyword evidence="3" id="KW-0010">Activator</keyword>
<proteinExistence type="predicted"/>
<feature type="domain" description="HTH araC/xylS-type" evidence="5">
    <location>
        <begin position="192"/>
        <end position="290"/>
    </location>
</feature>
<dbReference type="PRINTS" id="PR00032">
    <property type="entry name" value="HTHARAC"/>
</dbReference>
<evidence type="ECO:0000313" key="6">
    <source>
        <dbReference type="EMBL" id="TCT12453.1"/>
    </source>
</evidence>
<dbReference type="EMBL" id="SMAK01000002">
    <property type="protein sequence ID" value="TCT12453.1"/>
    <property type="molecule type" value="Genomic_DNA"/>
</dbReference>
<evidence type="ECO:0000313" key="7">
    <source>
        <dbReference type="Proteomes" id="UP000295678"/>
    </source>
</evidence>
<dbReference type="PANTHER" id="PTHR43280:SF32">
    <property type="entry name" value="TRANSCRIPTIONAL REGULATORY PROTEIN"/>
    <property type="match status" value="1"/>
</dbReference>
<evidence type="ECO:0000256" key="3">
    <source>
        <dbReference type="ARBA" id="ARBA00023159"/>
    </source>
</evidence>
<dbReference type="GO" id="GO:0003700">
    <property type="term" value="F:DNA-binding transcription factor activity"/>
    <property type="evidence" value="ECO:0007669"/>
    <property type="project" value="InterPro"/>
</dbReference>
<protein>
    <submittedName>
        <fullName evidence="6">AraC family transcriptional regulator</fullName>
    </submittedName>
</protein>
<dbReference type="InterPro" id="IPR003313">
    <property type="entry name" value="AraC-bd"/>
</dbReference>
<dbReference type="Pfam" id="PF12833">
    <property type="entry name" value="HTH_18"/>
    <property type="match status" value="1"/>
</dbReference>
<dbReference type="SMART" id="SM00342">
    <property type="entry name" value="HTH_ARAC"/>
    <property type="match status" value="1"/>
</dbReference>
<gene>
    <name evidence="6" type="ORF">EDC22_102138</name>
</gene>
<evidence type="ECO:0000256" key="4">
    <source>
        <dbReference type="ARBA" id="ARBA00023163"/>
    </source>
</evidence>
<dbReference type="InterPro" id="IPR018060">
    <property type="entry name" value="HTH_AraC"/>
</dbReference>
<dbReference type="InterPro" id="IPR011051">
    <property type="entry name" value="RmlC_Cupin_sf"/>
</dbReference>
<dbReference type="PROSITE" id="PS01124">
    <property type="entry name" value="HTH_ARAC_FAMILY_2"/>
    <property type="match status" value="1"/>
</dbReference>
<dbReference type="InterPro" id="IPR047264">
    <property type="entry name" value="Cupin_HpaA-like_N"/>
</dbReference>
<dbReference type="InterPro" id="IPR009057">
    <property type="entry name" value="Homeodomain-like_sf"/>
</dbReference>
<organism evidence="6 7">
    <name type="scientific">Tepidamorphus gemmatus</name>
    <dbReference type="NCBI Taxonomy" id="747076"/>
    <lineage>
        <taxon>Bacteria</taxon>
        <taxon>Pseudomonadati</taxon>
        <taxon>Pseudomonadota</taxon>
        <taxon>Alphaproteobacteria</taxon>
        <taxon>Hyphomicrobiales</taxon>
        <taxon>Tepidamorphaceae</taxon>
        <taxon>Tepidamorphus</taxon>
    </lineage>
</organism>
<keyword evidence="4" id="KW-0804">Transcription</keyword>
<dbReference type="AlphaFoldDB" id="A0A4V2UZS7"/>
<accession>A0A4V2UZS7</accession>
<dbReference type="Proteomes" id="UP000295678">
    <property type="component" value="Unassembled WGS sequence"/>
</dbReference>
<dbReference type="GO" id="GO:0043565">
    <property type="term" value="F:sequence-specific DNA binding"/>
    <property type="evidence" value="ECO:0007669"/>
    <property type="project" value="InterPro"/>
</dbReference>
<evidence type="ECO:0000259" key="5">
    <source>
        <dbReference type="PROSITE" id="PS01124"/>
    </source>
</evidence>
<keyword evidence="7" id="KW-1185">Reference proteome</keyword>
<evidence type="ECO:0000256" key="1">
    <source>
        <dbReference type="ARBA" id="ARBA00023015"/>
    </source>
</evidence>
<dbReference type="Pfam" id="PF02311">
    <property type="entry name" value="AraC_binding"/>
    <property type="match status" value="1"/>
</dbReference>
<name>A0A4V2UZS7_9HYPH</name>
<dbReference type="RefSeq" id="WP_207903686.1">
    <property type="nucleotide sequence ID" value="NZ_SMAK01000002.1"/>
</dbReference>
<reference evidence="6 7" key="1">
    <citation type="submission" date="2019-03" db="EMBL/GenBank/DDBJ databases">
        <title>Genomic Encyclopedia of Type Strains, Phase IV (KMG-IV): sequencing the most valuable type-strain genomes for metagenomic binning, comparative biology and taxonomic classification.</title>
        <authorList>
            <person name="Goeker M."/>
        </authorList>
    </citation>
    <scope>NUCLEOTIDE SEQUENCE [LARGE SCALE GENOMIC DNA]</scope>
    <source>
        <strain evidence="6 7">DSM 19345</strain>
    </source>
</reference>
<dbReference type="Gene3D" id="1.10.10.60">
    <property type="entry name" value="Homeodomain-like"/>
    <property type="match status" value="1"/>
</dbReference>
<dbReference type="SUPFAM" id="SSF46689">
    <property type="entry name" value="Homeodomain-like"/>
    <property type="match status" value="1"/>
</dbReference>
<dbReference type="PANTHER" id="PTHR43280">
    <property type="entry name" value="ARAC-FAMILY TRANSCRIPTIONAL REGULATOR"/>
    <property type="match status" value="1"/>
</dbReference>
<keyword evidence="2" id="KW-0238">DNA-binding</keyword>
<dbReference type="SUPFAM" id="SSF51182">
    <property type="entry name" value="RmlC-like cupins"/>
    <property type="match status" value="1"/>
</dbReference>
<dbReference type="InterPro" id="IPR014710">
    <property type="entry name" value="RmlC-like_jellyroll"/>
</dbReference>
<keyword evidence="1" id="KW-0805">Transcription regulation</keyword>
<dbReference type="Gene3D" id="2.60.120.10">
    <property type="entry name" value="Jelly Rolls"/>
    <property type="match status" value="1"/>
</dbReference>